<dbReference type="OrthoDB" id="5596743at2759"/>
<dbReference type="GeneID" id="19470420"/>
<dbReference type="KEGG" id="glz:GLAREA_11379"/>
<protein>
    <recommendedName>
        <fullName evidence="4">Apple domain-containing protein</fullName>
    </recommendedName>
</protein>
<keyword evidence="1" id="KW-0732">Signal</keyword>
<keyword evidence="3" id="KW-1185">Reference proteome</keyword>
<dbReference type="EMBL" id="KE145372">
    <property type="protein sequence ID" value="EPE24798.1"/>
    <property type="molecule type" value="Genomic_DNA"/>
</dbReference>
<dbReference type="RefSeq" id="XP_008087713.1">
    <property type="nucleotide sequence ID" value="XM_008089522.1"/>
</dbReference>
<evidence type="ECO:0000313" key="2">
    <source>
        <dbReference type="EMBL" id="EPE24798.1"/>
    </source>
</evidence>
<dbReference type="eggNOG" id="ENOG502STSC">
    <property type="taxonomic scope" value="Eukaryota"/>
</dbReference>
<organism evidence="2 3">
    <name type="scientific">Glarea lozoyensis (strain ATCC 20868 / MF5171)</name>
    <dbReference type="NCBI Taxonomy" id="1116229"/>
    <lineage>
        <taxon>Eukaryota</taxon>
        <taxon>Fungi</taxon>
        <taxon>Dikarya</taxon>
        <taxon>Ascomycota</taxon>
        <taxon>Pezizomycotina</taxon>
        <taxon>Leotiomycetes</taxon>
        <taxon>Helotiales</taxon>
        <taxon>Helotiaceae</taxon>
        <taxon>Glarea</taxon>
    </lineage>
</organism>
<feature type="signal peptide" evidence="1">
    <location>
        <begin position="1"/>
        <end position="24"/>
    </location>
</feature>
<evidence type="ECO:0000256" key="1">
    <source>
        <dbReference type="SAM" id="SignalP"/>
    </source>
</evidence>
<dbReference type="HOGENOM" id="CLU_966355_0_0_1"/>
<proteinExistence type="predicted"/>
<dbReference type="Proteomes" id="UP000016922">
    <property type="component" value="Unassembled WGS sequence"/>
</dbReference>
<name>S3DDU4_GLAL2</name>
<sequence>MNLLTSIVAFSSLLGAISVQACNADNCARAVSGTRAGAAFSITARADCSSFQKVTVTPIPVTSTTTTSLATSSPTTFVTQTVTTLTSTTVVDTYTSIVTTVIQYTFPPDRRRAADLGTGGEVPNPSSADMTKIERRQVTVVPSIVPTYASACSGSVRYQSACSCWGITPTTVTAATPTLWLSVVASTSVTVTIQHTTTATSVGTTLSTTTITGTTTAQPTACLASDNYGFKYGRGLTWPGPGQSFIAITYASFPIFDQEGCCQKCFSTPNCFKYFLPGLCLLYVLNSPNIASGTNICPAGVALEYTETYSLSGIGPCAVDAGMWVDEDHY</sequence>
<evidence type="ECO:0008006" key="4">
    <source>
        <dbReference type="Google" id="ProtNLM"/>
    </source>
</evidence>
<accession>S3DDU4</accession>
<evidence type="ECO:0000313" key="3">
    <source>
        <dbReference type="Proteomes" id="UP000016922"/>
    </source>
</evidence>
<dbReference type="OMA" id="ACANSCK"/>
<reference evidence="2 3" key="1">
    <citation type="journal article" date="2013" name="BMC Genomics">
        <title>Genomics-driven discovery of the pneumocandin biosynthetic gene cluster in the fungus Glarea lozoyensis.</title>
        <authorList>
            <person name="Chen L."/>
            <person name="Yue Q."/>
            <person name="Zhang X."/>
            <person name="Xiang M."/>
            <person name="Wang C."/>
            <person name="Li S."/>
            <person name="Che Y."/>
            <person name="Ortiz-Lopez F.J."/>
            <person name="Bills G.F."/>
            <person name="Liu X."/>
            <person name="An Z."/>
        </authorList>
    </citation>
    <scope>NUCLEOTIDE SEQUENCE [LARGE SCALE GENOMIC DNA]</scope>
    <source>
        <strain evidence="3">ATCC 20868 / MF5171</strain>
    </source>
</reference>
<gene>
    <name evidence="2" type="ORF">GLAREA_11379</name>
</gene>
<dbReference type="AlphaFoldDB" id="S3DDU4"/>
<feature type="chain" id="PRO_5004508272" description="Apple domain-containing protein" evidence="1">
    <location>
        <begin position="25"/>
        <end position="330"/>
    </location>
</feature>